<evidence type="ECO:0000313" key="4">
    <source>
        <dbReference type="Proteomes" id="UP001489004"/>
    </source>
</evidence>
<feature type="compositionally biased region" description="Low complexity" evidence="1">
    <location>
        <begin position="232"/>
        <end position="252"/>
    </location>
</feature>
<dbReference type="SUPFAM" id="SSF49452">
    <property type="entry name" value="Starch-binding domain-like"/>
    <property type="match status" value="1"/>
</dbReference>
<dbReference type="EMBL" id="JALJOR010000002">
    <property type="protein sequence ID" value="KAK9824458.1"/>
    <property type="molecule type" value="Genomic_DNA"/>
</dbReference>
<reference evidence="3 4" key="1">
    <citation type="journal article" date="2024" name="Nat. Commun.">
        <title>Phylogenomics reveals the evolutionary origins of lichenization in chlorophyte algae.</title>
        <authorList>
            <person name="Puginier C."/>
            <person name="Libourel C."/>
            <person name="Otte J."/>
            <person name="Skaloud P."/>
            <person name="Haon M."/>
            <person name="Grisel S."/>
            <person name="Petersen M."/>
            <person name="Berrin J.G."/>
            <person name="Delaux P.M."/>
            <person name="Dal Grande F."/>
            <person name="Keller J."/>
        </authorList>
    </citation>
    <scope>NUCLEOTIDE SEQUENCE [LARGE SCALE GENOMIC DNA]</scope>
    <source>
        <strain evidence="3 4">SAG 2043</strain>
    </source>
</reference>
<dbReference type="GO" id="GO:2001070">
    <property type="term" value="F:starch binding"/>
    <property type="evidence" value="ECO:0007669"/>
    <property type="project" value="InterPro"/>
</dbReference>
<dbReference type="GO" id="GO:0016020">
    <property type="term" value="C:membrane"/>
    <property type="evidence" value="ECO:0007669"/>
    <property type="project" value="TreeGrafter"/>
</dbReference>
<dbReference type="InterPro" id="IPR013783">
    <property type="entry name" value="Ig-like_fold"/>
</dbReference>
<evidence type="ECO:0000313" key="3">
    <source>
        <dbReference type="EMBL" id="KAK9824458.1"/>
    </source>
</evidence>
<evidence type="ECO:0000256" key="1">
    <source>
        <dbReference type="SAM" id="MobiDB-lite"/>
    </source>
</evidence>
<dbReference type="InterPro" id="IPR013784">
    <property type="entry name" value="Carb-bd-like_fold"/>
</dbReference>
<dbReference type="PANTHER" id="PTHR15048">
    <property type="entry name" value="STARCH-BINDING DOMAIN-CONTAINING PROTEIN 1"/>
    <property type="match status" value="1"/>
</dbReference>
<dbReference type="Gene3D" id="2.60.40.10">
    <property type="entry name" value="Immunoglobulins"/>
    <property type="match status" value="1"/>
</dbReference>
<comment type="caution">
    <text evidence="3">The sequence shown here is derived from an EMBL/GenBank/DDBJ whole genome shotgun (WGS) entry which is preliminary data.</text>
</comment>
<dbReference type="AlphaFoldDB" id="A0AAW1QT95"/>
<sequence length="616" mass="63728">MRLTRFHCPGSNIRLEHRRDIGVRLAALQSKRSHCGPCTHRMGSLTRSTFLPAAPPERISTAGASRPQGPLRVVAERAPAGRSKQRAQAVVCFTDASEAEGANLVEVRFSTHFQAAFGEQLKLVGSHQAVGEWDVGSAPCMHWTDGHIWTTSVKVPEGTEFEYKVVHVHHNGVCWEQNQNRQFKVAAEVAEAEPAHHARLAAIDVLTAWNQSQPLKIGLVTADEEQEGARLAGADSETGAAASASAWDPSSSGLPADLTAELTAPSAAVASEPISLAETVSAAVARVTEKVFKRPVEAPAQPQIGPSAAEPTPATSLQHTDLAAQPATELAPRDELSSQAAAVELPAAEPAAPAEPAAEAAAQQAEAEASARLALEEEAEAAHQAAELSKATAVVAIASQALAKEWAAQGIAFTEEELPTSEAPEDADAAESMVEELAVTPSKPSSTIFDKMGKAAGYAALGVAATVVMSALAIDITDAAVASAVVAAGAAVLPASTASGTKKAYRGKGGAGDAALGAIALGMGAAESLARTLQAKSQPRAQASLDDWADAEDEDEFDAADASLAASIAEAESLLAATPQDVAEAEAFAISFKPTTEQLVNDYGVTTLHKSHISRR</sequence>
<proteinExistence type="predicted"/>
<protein>
    <recommendedName>
        <fullName evidence="2">CBM20 domain-containing protein</fullName>
    </recommendedName>
</protein>
<feature type="region of interest" description="Disordered" evidence="1">
    <location>
        <begin position="228"/>
        <end position="252"/>
    </location>
</feature>
<feature type="region of interest" description="Disordered" evidence="1">
    <location>
        <begin position="347"/>
        <end position="371"/>
    </location>
</feature>
<feature type="region of interest" description="Disordered" evidence="1">
    <location>
        <begin position="297"/>
        <end position="316"/>
    </location>
</feature>
<dbReference type="PANTHER" id="PTHR15048:SF0">
    <property type="entry name" value="STARCH-BINDING DOMAIN-CONTAINING PROTEIN 1"/>
    <property type="match status" value="1"/>
</dbReference>
<accession>A0AAW1QT95</accession>
<dbReference type="SMART" id="SM01065">
    <property type="entry name" value="CBM_2"/>
    <property type="match status" value="1"/>
</dbReference>
<dbReference type="Pfam" id="PF00686">
    <property type="entry name" value="CBM_20"/>
    <property type="match status" value="1"/>
</dbReference>
<dbReference type="Proteomes" id="UP001489004">
    <property type="component" value="Unassembled WGS sequence"/>
</dbReference>
<keyword evidence="4" id="KW-1185">Reference proteome</keyword>
<name>A0AAW1QT95_9CHLO</name>
<feature type="domain" description="CBM20" evidence="2">
    <location>
        <begin position="99"/>
        <end position="211"/>
    </location>
</feature>
<dbReference type="PROSITE" id="PS51166">
    <property type="entry name" value="CBM20"/>
    <property type="match status" value="1"/>
</dbReference>
<dbReference type="InterPro" id="IPR002044">
    <property type="entry name" value="CBM20"/>
</dbReference>
<evidence type="ECO:0000259" key="2">
    <source>
        <dbReference type="PROSITE" id="PS51166"/>
    </source>
</evidence>
<gene>
    <name evidence="3" type="ORF">WJX72_010426</name>
</gene>
<organism evidence="3 4">
    <name type="scientific">[Myrmecia] bisecta</name>
    <dbReference type="NCBI Taxonomy" id="41462"/>
    <lineage>
        <taxon>Eukaryota</taxon>
        <taxon>Viridiplantae</taxon>
        <taxon>Chlorophyta</taxon>
        <taxon>core chlorophytes</taxon>
        <taxon>Trebouxiophyceae</taxon>
        <taxon>Trebouxiales</taxon>
        <taxon>Trebouxiaceae</taxon>
        <taxon>Myrmecia</taxon>
    </lineage>
</organism>